<gene>
    <name evidence="1" type="ORF">C2G38_2090687</name>
</gene>
<feature type="non-terminal residue" evidence="1">
    <location>
        <position position="50"/>
    </location>
</feature>
<accession>A0A397V3L9</accession>
<keyword evidence="2" id="KW-1185">Reference proteome</keyword>
<dbReference type="AlphaFoldDB" id="A0A397V3L9"/>
<name>A0A397V3L9_9GLOM</name>
<reference evidence="1 2" key="1">
    <citation type="submission" date="2018-06" db="EMBL/GenBank/DDBJ databases">
        <title>Comparative genomics reveals the genomic features of Rhizophagus irregularis, R. cerebriforme, R. diaphanum and Gigaspora rosea, and their symbiotic lifestyle signature.</title>
        <authorList>
            <person name="Morin E."/>
            <person name="San Clemente H."/>
            <person name="Chen E.C.H."/>
            <person name="De La Providencia I."/>
            <person name="Hainaut M."/>
            <person name="Kuo A."/>
            <person name="Kohler A."/>
            <person name="Murat C."/>
            <person name="Tang N."/>
            <person name="Roy S."/>
            <person name="Loubradou J."/>
            <person name="Henrissat B."/>
            <person name="Grigoriev I.V."/>
            <person name="Corradi N."/>
            <person name="Roux C."/>
            <person name="Martin F.M."/>
        </authorList>
    </citation>
    <scope>NUCLEOTIDE SEQUENCE [LARGE SCALE GENOMIC DNA]</scope>
    <source>
        <strain evidence="1 2">DAOM 194757</strain>
    </source>
</reference>
<protein>
    <submittedName>
        <fullName evidence="1">Uncharacterized protein</fullName>
    </submittedName>
</protein>
<evidence type="ECO:0000313" key="1">
    <source>
        <dbReference type="EMBL" id="RIB16521.1"/>
    </source>
</evidence>
<organism evidence="1 2">
    <name type="scientific">Gigaspora rosea</name>
    <dbReference type="NCBI Taxonomy" id="44941"/>
    <lineage>
        <taxon>Eukaryota</taxon>
        <taxon>Fungi</taxon>
        <taxon>Fungi incertae sedis</taxon>
        <taxon>Mucoromycota</taxon>
        <taxon>Glomeromycotina</taxon>
        <taxon>Glomeromycetes</taxon>
        <taxon>Diversisporales</taxon>
        <taxon>Gigasporaceae</taxon>
        <taxon>Gigaspora</taxon>
    </lineage>
</organism>
<dbReference type="Proteomes" id="UP000266673">
    <property type="component" value="Unassembled WGS sequence"/>
</dbReference>
<evidence type="ECO:0000313" key="2">
    <source>
        <dbReference type="Proteomes" id="UP000266673"/>
    </source>
</evidence>
<sequence>MPLVSLCHLGLLELVVISLMEFRHWASCGITSWFFVGELVASFVTSSVFF</sequence>
<comment type="caution">
    <text evidence="1">The sequence shown here is derived from an EMBL/GenBank/DDBJ whole genome shotgun (WGS) entry which is preliminary data.</text>
</comment>
<dbReference type="EMBL" id="QKWP01000670">
    <property type="protein sequence ID" value="RIB16521.1"/>
    <property type="molecule type" value="Genomic_DNA"/>
</dbReference>
<proteinExistence type="predicted"/>